<evidence type="ECO:0000313" key="2">
    <source>
        <dbReference type="Proteomes" id="UP001155586"/>
    </source>
</evidence>
<organism evidence="1 2">
    <name type="scientific">Vibrio paucivorans</name>
    <dbReference type="NCBI Taxonomy" id="2829489"/>
    <lineage>
        <taxon>Bacteria</taxon>
        <taxon>Pseudomonadati</taxon>
        <taxon>Pseudomonadota</taxon>
        <taxon>Gammaproteobacteria</taxon>
        <taxon>Vibrionales</taxon>
        <taxon>Vibrionaceae</taxon>
        <taxon>Vibrio</taxon>
    </lineage>
</organism>
<dbReference type="EMBL" id="JAKRRX010000087">
    <property type="protein sequence ID" value="MCW8335023.1"/>
    <property type="molecule type" value="Genomic_DNA"/>
</dbReference>
<accession>A0A9X3HSQ5</accession>
<protein>
    <submittedName>
        <fullName evidence="1">Uncharacterized protein</fullName>
    </submittedName>
</protein>
<reference evidence="1" key="1">
    <citation type="submission" date="2022-02" db="EMBL/GenBank/DDBJ databases">
        <title>Vibrio sp. nov., a new bacterium isolated from Bohai sea, China.</title>
        <authorList>
            <person name="Yuan Y."/>
        </authorList>
    </citation>
    <scope>NUCLEOTIDE SEQUENCE</scope>
    <source>
        <strain evidence="1">DBSS07</strain>
    </source>
</reference>
<sequence>MNDNQLELQHIYLEANFQRWHSISRFFLPYYCYQNGFVTSQGKPSWEVARERCSASSNLARRKDGVLVPMLPEEVLVGQIKALERDGELTVEAISELLERQLHYVVITRSELGTLKKLGLEKSMPKEWYQSKQQPTSARLDTAGITLSQ</sequence>
<keyword evidence="2" id="KW-1185">Reference proteome</keyword>
<proteinExistence type="predicted"/>
<dbReference type="RefSeq" id="WP_265688303.1">
    <property type="nucleotide sequence ID" value="NZ_JAKRRX010000087.1"/>
</dbReference>
<name>A0A9X3HSQ5_9VIBR</name>
<dbReference type="Proteomes" id="UP001155586">
    <property type="component" value="Unassembled WGS sequence"/>
</dbReference>
<dbReference type="AlphaFoldDB" id="A0A9X3HSQ5"/>
<comment type="caution">
    <text evidence="1">The sequence shown here is derived from an EMBL/GenBank/DDBJ whole genome shotgun (WGS) entry which is preliminary data.</text>
</comment>
<evidence type="ECO:0000313" key="1">
    <source>
        <dbReference type="EMBL" id="MCW8335023.1"/>
    </source>
</evidence>
<gene>
    <name evidence="1" type="ORF">MD483_14475</name>
</gene>